<organism evidence="1 2">
    <name type="scientific">Nannocystis radixulma</name>
    <dbReference type="NCBI Taxonomy" id="2995305"/>
    <lineage>
        <taxon>Bacteria</taxon>
        <taxon>Pseudomonadati</taxon>
        <taxon>Myxococcota</taxon>
        <taxon>Polyangia</taxon>
        <taxon>Nannocystales</taxon>
        <taxon>Nannocystaceae</taxon>
        <taxon>Nannocystis</taxon>
    </lineage>
</organism>
<keyword evidence="2" id="KW-1185">Reference proteome</keyword>
<proteinExistence type="predicted"/>
<dbReference type="SUPFAM" id="SSF50156">
    <property type="entry name" value="PDZ domain-like"/>
    <property type="match status" value="1"/>
</dbReference>
<dbReference type="Proteomes" id="UP001217838">
    <property type="component" value="Unassembled WGS sequence"/>
</dbReference>
<accession>A0ABT5BAV9</accession>
<evidence type="ECO:0000313" key="1">
    <source>
        <dbReference type="EMBL" id="MDC0670780.1"/>
    </source>
</evidence>
<reference evidence="1 2" key="1">
    <citation type="submission" date="2022-11" db="EMBL/GenBank/DDBJ databases">
        <title>Minimal conservation of predation-associated metabolite biosynthetic gene clusters underscores biosynthetic potential of Myxococcota including descriptions for ten novel species: Archangium lansinium sp. nov., Myxococcus landrumus sp. nov., Nannocystis bai.</title>
        <authorList>
            <person name="Ahearne A."/>
            <person name="Stevens C."/>
            <person name="Dowd S."/>
        </authorList>
    </citation>
    <scope>NUCLEOTIDE SEQUENCE [LARGE SCALE GENOMIC DNA]</scope>
    <source>
        <strain evidence="1 2">NCELM</strain>
    </source>
</reference>
<evidence type="ECO:0000313" key="2">
    <source>
        <dbReference type="Proteomes" id="UP001217838"/>
    </source>
</evidence>
<dbReference type="InterPro" id="IPR036034">
    <property type="entry name" value="PDZ_sf"/>
</dbReference>
<dbReference type="RefSeq" id="WP_272000692.1">
    <property type="nucleotide sequence ID" value="NZ_JAQNDN010000013.1"/>
</dbReference>
<dbReference type="Gene3D" id="2.30.42.10">
    <property type="match status" value="1"/>
</dbReference>
<evidence type="ECO:0008006" key="3">
    <source>
        <dbReference type="Google" id="ProtNLM"/>
    </source>
</evidence>
<name>A0ABT5BAV9_9BACT</name>
<sequence length="298" mass="32419">MHDALVAALKRLRTVAEKSATAGFADLAARAWAAEAELLEAGPHSDHERTAVWDNLRSELAKLPAEHRLRRRLAVDLAVFEAAHARHATPAGSCPASTDKFGACEAVHRAIDDLTLALRDESDAEARAWLTEQLAQAHEQAGDVAAAIAVRKATGHPPDSRTPAERGYLEFGRGEVVPHVAGPADLVRCTYDHSRCEVDPIGVSGDIDPSGLLEGAWFMPRIKGGQFNGFVVMNARNSDVMRRIDLRTRDRILAVDGVPVVAPEFAWDLSGALNRGRLALTIERDGVTLEREFVLRRP</sequence>
<gene>
    <name evidence="1" type="ORF">POL58_23690</name>
</gene>
<dbReference type="EMBL" id="JAQNDN010000013">
    <property type="protein sequence ID" value="MDC0670780.1"/>
    <property type="molecule type" value="Genomic_DNA"/>
</dbReference>
<comment type="caution">
    <text evidence="1">The sequence shown here is derived from an EMBL/GenBank/DDBJ whole genome shotgun (WGS) entry which is preliminary data.</text>
</comment>
<protein>
    <recommendedName>
        <fullName evidence="3">PDZ domain-containing protein</fullName>
    </recommendedName>
</protein>